<comment type="caution">
    <text evidence="3">The sequence shown here is derived from an EMBL/GenBank/DDBJ whole genome shotgun (WGS) entry which is preliminary data.</text>
</comment>
<keyword evidence="1" id="KW-0175">Coiled coil</keyword>
<sequence>MELKGAEIRNLMELCNPMPKNGTENRKLNVLIPYYQRPYKWEETQIKNLFADYFKNEQKEYFVGSVVMVENHDGGFEIIDGQQRITTLFLLNYLKFIFLRAYIEELIIVKKVYKIDGYLSKLENTADNIFDEKIVDEIRKIHIEINDLLEKADEEKNEEQKEKLQDQVLKEYQITLGLPEKNLSDREKYLNQYRGKLSYYLAKNEFTLKYRRISYNEKMKEALQDCYIEISNAKNPKLVMKCKEDVDDPIVMQYKKSLIYEFEGLMENCRNEEEAPLNYTATLIETIEKMINMIRFCVVITGNEADAYTLFEVLNDRSLTIEDLDLTKNLLFKWYCNHTSEEENVKDKTIEKADQMWVEDIFSAMTRKEEAKLISFFAAEYFTADESQKFNDTARYRESIEKNYLQTRRSYEGVDLLNDIKIYYMIAITLKEMGFRYQKKAEKVIETETSGQKSITYRTLNLLNALKLYGVMPAIINFILKRYITLYEVGTTKEYDISRFTDYIKGLANDKENVMDEYKEIHDISYELWRYALLAKDSEIPRTIAKKYIVRNYVGNTDFEFKANIDVDLKGEFREWVYDWKYGSADAQLKAKVLFINLFENSKEHHLLRKLPARIQFNTKAVQLDHMEAEEPDTAAKEKYFEPCNPHETREMYVNSIGNFMIMDRDNNTKKTNFPLQDAMQVYDKMAPGHWMITEVKELLADDKFSKEVVIAGEPYRIPKEEFFNERKARLFSYFYALLQRGLHESESNIVD</sequence>
<evidence type="ECO:0000313" key="4">
    <source>
        <dbReference type="Proteomes" id="UP000285820"/>
    </source>
</evidence>
<accession>A0A412FEW8</accession>
<organism evidence="3 4">
    <name type="scientific">Roseburia inulinivorans</name>
    <dbReference type="NCBI Taxonomy" id="360807"/>
    <lineage>
        <taxon>Bacteria</taxon>
        <taxon>Bacillati</taxon>
        <taxon>Bacillota</taxon>
        <taxon>Clostridia</taxon>
        <taxon>Lachnospirales</taxon>
        <taxon>Lachnospiraceae</taxon>
        <taxon>Roseburia</taxon>
    </lineage>
</organism>
<gene>
    <name evidence="3" type="ORF">DWY29_12105</name>
</gene>
<dbReference type="InterPro" id="IPR004919">
    <property type="entry name" value="GmrSD_N"/>
</dbReference>
<dbReference type="Pfam" id="PF03235">
    <property type="entry name" value="GmrSD_N"/>
    <property type="match status" value="1"/>
</dbReference>
<dbReference type="PANTHER" id="PTHR35149">
    <property type="entry name" value="SLL5132 PROTEIN"/>
    <property type="match status" value="1"/>
</dbReference>
<evidence type="ECO:0000259" key="2">
    <source>
        <dbReference type="Pfam" id="PF03235"/>
    </source>
</evidence>
<name>A0A412FEW8_9FIRM</name>
<evidence type="ECO:0000256" key="1">
    <source>
        <dbReference type="SAM" id="Coils"/>
    </source>
</evidence>
<feature type="domain" description="GmrSD restriction endonucleases N-terminal" evidence="2">
    <location>
        <begin position="26"/>
        <end position="332"/>
    </location>
</feature>
<dbReference type="EMBL" id="QRUN01000019">
    <property type="protein sequence ID" value="RGR66725.1"/>
    <property type="molecule type" value="Genomic_DNA"/>
</dbReference>
<evidence type="ECO:0000313" key="3">
    <source>
        <dbReference type="EMBL" id="RGR66725.1"/>
    </source>
</evidence>
<dbReference type="AlphaFoldDB" id="A0A412FEW8"/>
<dbReference type="Proteomes" id="UP000285820">
    <property type="component" value="Unassembled WGS sequence"/>
</dbReference>
<feature type="coiled-coil region" evidence="1">
    <location>
        <begin position="138"/>
        <end position="165"/>
    </location>
</feature>
<reference evidence="3 4" key="1">
    <citation type="submission" date="2018-08" db="EMBL/GenBank/DDBJ databases">
        <title>A genome reference for cultivated species of the human gut microbiota.</title>
        <authorList>
            <person name="Zou Y."/>
            <person name="Xue W."/>
            <person name="Luo G."/>
        </authorList>
    </citation>
    <scope>NUCLEOTIDE SEQUENCE [LARGE SCALE GENOMIC DNA]</scope>
    <source>
        <strain evidence="3 4">AF24-4</strain>
    </source>
</reference>
<protein>
    <submittedName>
        <fullName evidence="3">DUF262 domain-containing protein</fullName>
    </submittedName>
</protein>
<dbReference type="RefSeq" id="WP_118126684.1">
    <property type="nucleotide sequence ID" value="NZ_CBCTRZ010000020.1"/>
</dbReference>
<proteinExistence type="predicted"/>
<dbReference type="PANTHER" id="PTHR35149:SF1">
    <property type="entry name" value="DUF5655 DOMAIN-CONTAINING PROTEIN"/>
    <property type="match status" value="1"/>
</dbReference>